<dbReference type="EnsemblPlants" id="Pp3c7_15601V3.1">
    <property type="protein sequence ID" value="PAC:32925705.CDS.1"/>
    <property type="gene ID" value="Pp3c7_15601"/>
</dbReference>
<dbReference type="AlphaFoldDB" id="A0A2K1KBV0"/>
<organism evidence="1">
    <name type="scientific">Physcomitrium patens</name>
    <name type="common">Spreading-leaved earth moss</name>
    <name type="synonym">Physcomitrella patens</name>
    <dbReference type="NCBI Taxonomy" id="3218"/>
    <lineage>
        <taxon>Eukaryota</taxon>
        <taxon>Viridiplantae</taxon>
        <taxon>Streptophyta</taxon>
        <taxon>Embryophyta</taxon>
        <taxon>Bryophyta</taxon>
        <taxon>Bryophytina</taxon>
        <taxon>Bryopsida</taxon>
        <taxon>Funariidae</taxon>
        <taxon>Funariales</taxon>
        <taxon>Funariaceae</taxon>
        <taxon>Physcomitrium</taxon>
    </lineage>
</organism>
<name>A0A2K1KBV0_PHYPA</name>
<dbReference type="EMBL" id="ABEU02000007">
    <property type="protein sequence ID" value="PNR51248.1"/>
    <property type="molecule type" value="Genomic_DNA"/>
</dbReference>
<reference evidence="1 3" key="1">
    <citation type="journal article" date="2008" name="Science">
        <title>The Physcomitrella genome reveals evolutionary insights into the conquest of land by plants.</title>
        <authorList>
            <person name="Rensing S."/>
            <person name="Lang D."/>
            <person name="Zimmer A."/>
            <person name="Terry A."/>
            <person name="Salamov A."/>
            <person name="Shapiro H."/>
            <person name="Nishiyama T."/>
            <person name="Perroud P.-F."/>
            <person name="Lindquist E."/>
            <person name="Kamisugi Y."/>
            <person name="Tanahashi T."/>
            <person name="Sakakibara K."/>
            <person name="Fujita T."/>
            <person name="Oishi K."/>
            <person name="Shin-I T."/>
            <person name="Kuroki Y."/>
            <person name="Toyoda A."/>
            <person name="Suzuki Y."/>
            <person name="Hashimoto A."/>
            <person name="Yamaguchi K."/>
            <person name="Sugano A."/>
            <person name="Kohara Y."/>
            <person name="Fujiyama A."/>
            <person name="Anterola A."/>
            <person name="Aoki S."/>
            <person name="Ashton N."/>
            <person name="Barbazuk W.B."/>
            <person name="Barker E."/>
            <person name="Bennetzen J."/>
            <person name="Bezanilla M."/>
            <person name="Blankenship R."/>
            <person name="Cho S.H."/>
            <person name="Dutcher S."/>
            <person name="Estelle M."/>
            <person name="Fawcett J.A."/>
            <person name="Gundlach H."/>
            <person name="Hanada K."/>
            <person name="Heyl A."/>
            <person name="Hicks K.A."/>
            <person name="Hugh J."/>
            <person name="Lohr M."/>
            <person name="Mayer K."/>
            <person name="Melkozernov A."/>
            <person name="Murata T."/>
            <person name="Nelson D."/>
            <person name="Pils B."/>
            <person name="Prigge M."/>
            <person name="Reiss B."/>
            <person name="Renner T."/>
            <person name="Rombauts S."/>
            <person name="Rushton P."/>
            <person name="Sanderfoot A."/>
            <person name="Schween G."/>
            <person name="Shiu S.-H."/>
            <person name="Stueber K."/>
            <person name="Theodoulou F.L."/>
            <person name="Tu H."/>
            <person name="Van de Peer Y."/>
            <person name="Verrier P.J."/>
            <person name="Waters E."/>
            <person name="Wood A."/>
            <person name="Yang L."/>
            <person name="Cove D."/>
            <person name="Cuming A."/>
            <person name="Hasebe M."/>
            <person name="Lucas S."/>
            <person name="Mishler D.B."/>
            <person name="Reski R."/>
            <person name="Grigoriev I."/>
            <person name="Quatrano R.S."/>
            <person name="Boore J.L."/>
        </authorList>
    </citation>
    <scope>NUCLEOTIDE SEQUENCE [LARGE SCALE GENOMIC DNA]</scope>
    <source>
        <strain evidence="2 3">cv. Gransden 2004</strain>
    </source>
</reference>
<sequence>MVGVCLLFLVPTIEVLDLPILNYELSISVFWSATPALHSLSVRIRDGCFFFFSFVITICEALVESCHLFVKVGVVCWLASFCNAALCEGDFIFDFLIFKDFY</sequence>
<evidence type="ECO:0000313" key="2">
    <source>
        <dbReference type="EnsemblPlants" id="PAC:32925705.CDS.1"/>
    </source>
</evidence>
<evidence type="ECO:0000313" key="1">
    <source>
        <dbReference type="EMBL" id="PNR51248.1"/>
    </source>
</evidence>
<dbReference type="Gramene" id="Pp3c7_15601V3.1">
    <property type="protein sequence ID" value="PAC:32925705.CDS.1"/>
    <property type="gene ID" value="Pp3c7_15601"/>
</dbReference>
<reference evidence="2" key="3">
    <citation type="submission" date="2020-12" db="UniProtKB">
        <authorList>
            <consortium name="EnsemblPlants"/>
        </authorList>
    </citation>
    <scope>IDENTIFICATION</scope>
</reference>
<evidence type="ECO:0000313" key="3">
    <source>
        <dbReference type="Proteomes" id="UP000006727"/>
    </source>
</evidence>
<gene>
    <name evidence="1" type="ORF">PHYPA_010434</name>
</gene>
<dbReference type="InParanoid" id="A0A2K1KBV0"/>
<dbReference type="Proteomes" id="UP000006727">
    <property type="component" value="Chromosome 7"/>
</dbReference>
<proteinExistence type="predicted"/>
<accession>A0A2K1KBV0</accession>
<reference evidence="1 3" key="2">
    <citation type="journal article" date="2018" name="Plant J.">
        <title>The Physcomitrella patens chromosome-scale assembly reveals moss genome structure and evolution.</title>
        <authorList>
            <person name="Lang D."/>
            <person name="Ullrich K.K."/>
            <person name="Murat F."/>
            <person name="Fuchs J."/>
            <person name="Jenkins J."/>
            <person name="Haas F.B."/>
            <person name="Piednoel M."/>
            <person name="Gundlach H."/>
            <person name="Van Bel M."/>
            <person name="Meyberg R."/>
            <person name="Vives C."/>
            <person name="Morata J."/>
            <person name="Symeonidi A."/>
            <person name="Hiss M."/>
            <person name="Muchero W."/>
            <person name="Kamisugi Y."/>
            <person name="Saleh O."/>
            <person name="Blanc G."/>
            <person name="Decker E.L."/>
            <person name="van Gessel N."/>
            <person name="Grimwood J."/>
            <person name="Hayes R.D."/>
            <person name="Graham S.W."/>
            <person name="Gunter L.E."/>
            <person name="McDaniel S.F."/>
            <person name="Hoernstein S.N.W."/>
            <person name="Larsson A."/>
            <person name="Li F.W."/>
            <person name="Perroud P.F."/>
            <person name="Phillips J."/>
            <person name="Ranjan P."/>
            <person name="Rokshar D.S."/>
            <person name="Rothfels C.J."/>
            <person name="Schneider L."/>
            <person name="Shu S."/>
            <person name="Stevenson D.W."/>
            <person name="Thummler F."/>
            <person name="Tillich M."/>
            <person name="Villarreal Aguilar J.C."/>
            <person name="Widiez T."/>
            <person name="Wong G.K."/>
            <person name="Wymore A."/>
            <person name="Zhang Y."/>
            <person name="Zimmer A.D."/>
            <person name="Quatrano R.S."/>
            <person name="Mayer K.F.X."/>
            <person name="Goodstein D."/>
            <person name="Casacuberta J.M."/>
            <person name="Vandepoele K."/>
            <person name="Reski R."/>
            <person name="Cuming A.C."/>
            <person name="Tuskan G.A."/>
            <person name="Maumus F."/>
            <person name="Salse J."/>
            <person name="Schmutz J."/>
            <person name="Rensing S.A."/>
        </authorList>
    </citation>
    <scope>NUCLEOTIDE SEQUENCE [LARGE SCALE GENOMIC DNA]</scope>
    <source>
        <strain evidence="2 3">cv. Gransden 2004</strain>
    </source>
</reference>
<keyword evidence="3" id="KW-1185">Reference proteome</keyword>
<protein>
    <submittedName>
        <fullName evidence="1 2">Uncharacterized protein</fullName>
    </submittedName>
</protein>